<feature type="transmembrane region" description="Helical" evidence="1">
    <location>
        <begin position="21"/>
        <end position="42"/>
    </location>
</feature>
<accession>A0A062U8T2</accession>
<organism evidence="2 3">
    <name type="scientific">Hyphomonas chukchiensis</name>
    <dbReference type="NCBI Taxonomy" id="1280947"/>
    <lineage>
        <taxon>Bacteria</taxon>
        <taxon>Pseudomonadati</taxon>
        <taxon>Pseudomonadota</taxon>
        <taxon>Alphaproteobacteria</taxon>
        <taxon>Hyphomonadales</taxon>
        <taxon>Hyphomonadaceae</taxon>
        <taxon>Hyphomonas</taxon>
    </lineage>
</organism>
<sequence length="168" mass="18641">MMVGIALPSNLHLLQVRSLGVSMRLILVFLSLWLITSTLFFFCNRPFANTGDVEVDRILDYVTASTMAILPIILGLAVLLFVRKTKPLARYSYLTSSVGMFSGFIAFGAAQSLPQEQLASAFTAGLVCYVLYGLVFLLGYVSAKRKSDRLHDVTDTFAEPQQRSGYWK</sequence>
<dbReference type="STRING" id="1280947.HY30_06410"/>
<dbReference type="AlphaFoldDB" id="A0A062U8T2"/>
<dbReference type="EMBL" id="AWFG01000041">
    <property type="protein sequence ID" value="KCZ56746.1"/>
    <property type="molecule type" value="Genomic_DNA"/>
</dbReference>
<keyword evidence="1" id="KW-0472">Membrane</keyword>
<feature type="transmembrane region" description="Helical" evidence="1">
    <location>
        <begin position="119"/>
        <end position="141"/>
    </location>
</feature>
<feature type="transmembrane region" description="Helical" evidence="1">
    <location>
        <begin position="62"/>
        <end position="82"/>
    </location>
</feature>
<keyword evidence="1" id="KW-0812">Transmembrane</keyword>
<dbReference type="RefSeq" id="WP_034741320.1">
    <property type="nucleotide sequence ID" value="NZ_AWFG01000041.1"/>
</dbReference>
<keyword evidence="3" id="KW-1185">Reference proteome</keyword>
<evidence type="ECO:0000313" key="3">
    <source>
        <dbReference type="Proteomes" id="UP000027190"/>
    </source>
</evidence>
<comment type="caution">
    <text evidence="2">The sequence shown here is derived from an EMBL/GenBank/DDBJ whole genome shotgun (WGS) entry which is preliminary data.</text>
</comment>
<evidence type="ECO:0000256" key="1">
    <source>
        <dbReference type="SAM" id="Phobius"/>
    </source>
</evidence>
<reference evidence="2 3" key="1">
    <citation type="journal article" date="2014" name="Antonie Van Leeuwenhoek">
        <title>Hyphomonas beringensis sp. nov. and Hyphomonas chukchiensis sp. nov., isolated from surface seawater of the Bering Sea and Chukchi Sea.</title>
        <authorList>
            <person name="Li C."/>
            <person name="Lai Q."/>
            <person name="Li G."/>
            <person name="Dong C."/>
            <person name="Wang J."/>
            <person name="Liao Y."/>
            <person name="Shao Z."/>
        </authorList>
    </citation>
    <scope>NUCLEOTIDE SEQUENCE [LARGE SCALE GENOMIC DNA]</scope>
    <source>
        <strain evidence="2 3">BH-BN04-4</strain>
    </source>
</reference>
<dbReference type="Proteomes" id="UP000027190">
    <property type="component" value="Unassembled WGS sequence"/>
</dbReference>
<evidence type="ECO:0000313" key="2">
    <source>
        <dbReference type="EMBL" id="KCZ56746.1"/>
    </source>
</evidence>
<protein>
    <submittedName>
        <fullName evidence="2">Uncharacterized protein</fullName>
    </submittedName>
</protein>
<proteinExistence type="predicted"/>
<gene>
    <name evidence="2" type="ORF">HY30_06410</name>
</gene>
<feature type="transmembrane region" description="Helical" evidence="1">
    <location>
        <begin position="94"/>
        <end position="113"/>
    </location>
</feature>
<name>A0A062U8T2_9PROT</name>
<keyword evidence="1" id="KW-1133">Transmembrane helix</keyword>